<sequence>MREKLIKQYHNKNFYIKMFDESHKAVFEHMFLNSWTAFKDTEQFQQLVNKVKKDPKFIFSHYIKKMKLRYNIQPYKALNEGFEFHNKALHPLIAVENLFENLIQLLSVHYKLSEECINLKNLNSNISFQKFTHLTAQLKTINLSLLKNEQEKLCFFVNVYNLLSLHSLLSNGTIPHDKSSWSDHFKNSIYLIDGVYFSLSDIFHGILRSNSSPRYNSNKNTYFKSSDERNKYSLLQIEPMIHFATIDPYRSTILKIYRPKTVMQDLKKTTISLLNPLIFSEKDEKIVLPKSFNIYEKDFHHDVNVVNWLLNFFDISLMSEIIANQNIKFATKILKNPKLIINFTDFSIYESHFSK</sequence>
<accession>A0ABQ8Y2I3</accession>
<dbReference type="EMBL" id="JAOAOG010000232">
    <property type="protein sequence ID" value="KAJ6238794.1"/>
    <property type="molecule type" value="Genomic_DNA"/>
</dbReference>
<evidence type="ECO:0000313" key="2">
    <source>
        <dbReference type="EMBL" id="KAJ6238794.1"/>
    </source>
</evidence>
<feature type="domain" description="DUF547" evidence="1">
    <location>
        <begin position="148"/>
        <end position="270"/>
    </location>
</feature>
<dbReference type="InterPro" id="IPR006869">
    <property type="entry name" value="DUF547"/>
</dbReference>
<comment type="caution">
    <text evidence="2">The sequence shown here is derived from an EMBL/GenBank/DDBJ whole genome shotgun (WGS) entry which is preliminary data.</text>
</comment>
<evidence type="ECO:0000259" key="1">
    <source>
        <dbReference type="Pfam" id="PF04784"/>
    </source>
</evidence>
<dbReference type="Proteomes" id="UP001150062">
    <property type="component" value="Unassembled WGS sequence"/>
</dbReference>
<protein>
    <submittedName>
        <fullName evidence="2">Electron carrier/ protein disulfide oxidoreductase</fullName>
    </submittedName>
</protein>
<name>A0ABQ8Y2I3_9EUKA</name>
<reference evidence="2" key="1">
    <citation type="submission" date="2022-08" db="EMBL/GenBank/DDBJ databases">
        <title>Novel sulfate-reducing endosymbionts in the free-living metamonad Anaeramoeba.</title>
        <authorList>
            <person name="Jerlstrom-Hultqvist J."/>
            <person name="Cepicka I."/>
            <person name="Gallot-Lavallee L."/>
            <person name="Salas-Leiva D."/>
            <person name="Curtis B.A."/>
            <person name="Zahonova K."/>
            <person name="Pipaliya S."/>
            <person name="Dacks J."/>
            <person name="Roger A.J."/>
        </authorList>
    </citation>
    <scope>NUCLEOTIDE SEQUENCE</scope>
    <source>
        <strain evidence="2">Schooner1</strain>
    </source>
</reference>
<evidence type="ECO:0000313" key="3">
    <source>
        <dbReference type="Proteomes" id="UP001150062"/>
    </source>
</evidence>
<keyword evidence="3" id="KW-1185">Reference proteome</keyword>
<gene>
    <name evidence="2" type="ORF">M0813_26022</name>
</gene>
<proteinExistence type="predicted"/>
<dbReference type="PANTHER" id="PTHR46361">
    <property type="entry name" value="ELECTRON CARRIER/ PROTEIN DISULFIDE OXIDOREDUCTASE"/>
    <property type="match status" value="1"/>
</dbReference>
<organism evidence="2 3">
    <name type="scientific">Anaeramoeba flamelloides</name>
    <dbReference type="NCBI Taxonomy" id="1746091"/>
    <lineage>
        <taxon>Eukaryota</taxon>
        <taxon>Metamonada</taxon>
        <taxon>Anaeramoebidae</taxon>
        <taxon>Anaeramoeba</taxon>
    </lineage>
</organism>
<dbReference type="PANTHER" id="PTHR46361:SF3">
    <property type="entry name" value="ELECTRON CARRIER_ PROTEIN DISULFIDE OXIDOREDUCTASE"/>
    <property type="match status" value="1"/>
</dbReference>
<dbReference type="Pfam" id="PF04784">
    <property type="entry name" value="DUF547"/>
    <property type="match status" value="1"/>
</dbReference>